<dbReference type="GO" id="GO:0009361">
    <property type="term" value="C:succinate-CoA ligase complex (ADP-forming)"/>
    <property type="evidence" value="ECO:0007669"/>
    <property type="project" value="TreeGrafter"/>
</dbReference>
<dbReference type="SUPFAM" id="SSF51735">
    <property type="entry name" value="NAD(P)-binding Rossmann-fold domains"/>
    <property type="match status" value="1"/>
</dbReference>
<dbReference type="EMBL" id="CADCVK010000257">
    <property type="protein sequence ID" value="CAA9483421.1"/>
    <property type="molecule type" value="Genomic_DNA"/>
</dbReference>
<evidence type="ECO:0000313" key="2">
    <source>
        <dbReference type="EMBL" id="CAA9483421.1"/>
    </source>
</evidence>
<dbReference type="AlphaFoldDB" id="A0A6J4RWF4"/>
<dbReference type="Pfam" id="PF02629">
    <property type="entry name" value="CoA_binding"/>
    <property type="match status" value="1"/>
</dbReference>
<protein>
    <submittedName>
        <fullName evidence="2">Succinyl-CoA ligase [ADP-forming] alpha chain</fullName>
        <ecNumber evidence="2">6.2.1.5</ecNumber>
    </submittedName>
</protein>
<sequence>MAVLVDNDTKLCVSGITGREGTFHALNNRTYGTQVVAGVTPNKGGQDVEGVPVFNTF</sequence>
<organism evidence="2">
    <name type="scientific">uncultured Rubrobacteraceae bacterium</name>
    <dbReference type="NCBI Taxonomy" id="349277"/>
    <lineage>
        <taxon>Bacteria</taxon>
        <taxon>Bacillati</taxon>
        <taxon>Actinomycetota</taxon>
        <taxon>Rubrobacteria</taxon>
        <taxon>Rubrobacterales</taxon>
        <taxon>Rubrobacteraceae</taxon>
        <taxon>environmental samples</taxon>
    </lineage>
</organism>
<dbReference type="GO" id="GO:0004775">
    <property type="term" value="F:succinate-CoA ligase (ADP-forming) activity"/>
    <property type="evidence" value="ECO:0007669"/>
    <property type="project" value="UniProtKB-EC"/>
</dbReference>
<keyword evidence="2" id="KW-0436">Ligase</keyword>
<dbReference type="InterPro" id="IPR036291">
    <property type="entry name" value="NAD(P)-bd_dom_sf"/>
</dbReference>
<dbReference type="Gene3D" id="3.40.50.720">
    <property type="entry name" value="NAD(P)-binding Rossmann-like Domain"/>
    <property type="match status" value="1"/>
</dbReference>
<dbReference type="GO" id="GO:0006099">
    <property type="term" value="P:tricarboxylic acid cycle"/>
    <property type="evidence" value="ECO:0007669"/>
    <property type="project" value="TreeGrafter"/>
</dbReference>
<gene>
    <name evidence="2" type="ORF">AVDCRST_MAG12-1647</name>
</gene>
<dbReference type="InterPro" id="IPR003781">
    <property type="entry name" value="CoA-bd"/>
</dbReference>
<name>A0A6J4RWF4_9ACTN</name>
<feature type="non-terminal residue" evidence="2">
    <location>
        <position position="57"/>
    </location>
</feature>
<evidence type="ECO:0000259" key="1">
    <source>
        <dbReference type="Pfam" id="PF02629"/>
    </source>
</evidence>
<dbReference type="GO" id="GO:0004776">
    <property type="term" value="F:succinate-CoA ligase (GDP-forming) activity"/>
    <property type="evidence" value="ECO:0007669"/>
    <property type="project" value="TreeGrafter"/>
</dbReference>
<dbReference type="EC" id="6.2.1.5" evidence="2"/>
<feature type="domain" description="CoA-binding" evidence="1">
    <location>
        <begin position="6"/>
        <end position="56"/>
    </location>
</feature>
<dbReference type="PANTHER" id="PTHR11117:SF2">
    <property type="entry name" value="SUCCINATE--COA LIGASE [ADP_GDP-FORMING] SUBUNIT ALPHA, MITOCHONDRIAL"/>
    <property type="match status" value="1"/>
</dbReference>
<reference evidence="2" key="1">
    <citation type="submission" date="2020-02" db="EMBL/GenBank/DDBJ databases">
        <authorList>
            <person name="Meier V. D."/>
        </authorList>
    </citation>
    <scope>NUCLEOTIDE SEQUENCE</scope>
    <source>
        <strain evidence="2">AVDCRST_MAG12</strain>
    </source>
</reference>
<proteinExistence type="predicted"/>
<dbReference type="PANTHER" id="PTHR11117">
    <property type="entry name" value="SUCCINYL-COA LIGASE SUBUNIT ALPHA"/>
    <property type="match status" value="1"/>
</dbReference>
<accession>A0A6J4RWF4</accession>